<protein>
    <recommendedName>
        <fullName evidence="3">TRAF-type domain-containing protein</fullName>
    </recommendedName>
</protein>
<name>X6MPS3_RETFI</name>
<evidence type="ECO:0000313" key="2">
    <source>
        <dbReference type="Proteomes" id="UP000023152"/>
    </source>
</evidence>
<comment type="caution">
    <text evidence="1">The sequence shown here is derived from an EMBL/GenBank/DDBJ whole genome shotgun (WGS) entry which is preliminary data.</text>
</comment>
<organism evidence="1 2">
    <name type="scientific">Reticulomyxa filosa</name>
    <dbReference type="NCBI Taxonomy" id="46433"/>
    <lineage>
        <taxon>Eukaryota</taxon>
        <taxon>Sar</taxon>
        <taxon>Rhizaria</taxon>
        <taxon>Retaria</taxon>
        <taxon>Foraminifera</taxon>
        <taxon>Monothalamids</taxon>
        <taxon>Reticulomyxidae</taxon>
        <taxon>Reticulomyxa</taxon>
    </lineage>
</organism>
<dbReference type="InterPro" id="IPR013083">
    <property type="entry name" value="Znf_RING/FYVE/PHD"/>
</dbReference>
<dbReference type="SUPFAM" id="SSF49599">
    <property type="entry name" value="TRAF domain-like"/>
    <property type="match status" value="1"/>
</dbReference>
<dbReference type="Gene3D" id="3.30.40.10">
    <property type="entry name" value="Zinc/RING finger domain, C3HC4 (zinc finger)"/>
    <property type="match status" value="1"/>
</dbReference>
<evidence type="ECO:0000313" key="1">
    <source>
        <dbReference type="EMBL" id="ETO15095.1"/>
    </source>
</evidence>
<dbReference type="Proteomes" id="UP000023152">
    <property type="component" value="Unassembled WGS sequence"/>
</dbReference>
<dbReference type="AlphaFoldDB" id="X6MPS3"/>
<gene>
    <name evidence="1" type="ORF">RFI_22270</name>
</gene>
<keyword evidence="2" id="KW-1185">Reference proteome</keyword>
<sequence length="237" mass="27402">MSKVEEEKLVENKIGVSPVPFERACFDKNWILGLNQLEQINALICLICKQVANNPVEISCDQHKDMKQVLVAGECCLEQFLGSSDDTCPVQAHCGCAYNKTNPMQQQIDDLMVTCPRQFEQSVKSPRINENEQMPEKNMTMACNFKGKMKDLKSHLDSSCPLKLVNCWFKPFECHYSCLEKDLEDHLSSEMKHHFDLVMKRFESMQDTIQQQQVVYIYIYIFFFSHSFTTTKAKKAC</sequence>
<dbReference type="EMBL" id="ASPP01019472">
    <property type="protein sequence ID" value="ETO15095.1"/>
    <property type="molecule type" value="Genomic_DNA"/>
</dbReference>
<proteinExistence type="predicted"/>
<reference evidence="1 2" key="1">
    <citation type="journal article" date="2013" name="Curr. Biol.">
        <title>The Genome of the Foraminiferan Reticulomyxa filosa.</title>
        <authorList>
            <person name="Glockner G."/>
            <person name="Hulsmann N."/>
            <person name="Schleicher M."/>
            <person name="Noegel A.A."/>
            <person name="Eichinger L."/>
            <person name="Gallinger C."/>
            <person name="Pawlowski J."/>
            <person name="Sierra R."/>
            <person name="Euteneuer U."/>
            <person name="Pillet L."/>
            <person name="Moustafa A."/>
            <person name="Platzer M."/>
            <person name="Groth M."/>
            <person name="Szafranski K."/>
            <person name="Schliwa M."/>
        </authorList>
    </citation>
    <scope>NUCLEOTIDE SEQUENCE [LARGE SCALE GENOMIC DNA]</scope>
</reference>
<accession>X6MPS3</accession>
<evidence type="ECO:0008006" key="3">
    <source>
        <dbReference type="Google" id="ProtNLM"/>
    </source>
</evidence>